<proteinExistence type="predicted"/>
<accession>A0A9W6FX48</accession>
<comment type="caution">
    <text evidence="1">The sequence shown here is derived from an EMBL/GenBank/DDBJ whole genome shotgun (WGS) entry which is preliminary data.</text>
</comment>
<gene>
    <name evidence="1" type="ORF">DAMNIGENAA_38710</name>
</gene>
<evidence type="ECO:0000313" key="2">
    <source>
        <dbReference type="Proteomes" id="UP001144372"/>
    </source>
</evidence>
<keyword evidence="2" id="KW-1185">Reference proteome</keyword>
<organism evidence="1 2">
    <name type="scientific">Desulforhabdus amnigena</name>
    <dbReference type="NCBI Taxonomy" id="40218"/>
    <lineage>
        <taxon>Bacteria</taxon>
        <taxon>Pseudomonadati</taxon>
        <taxon>Thermodesulfobacteriota</taxon>
        <taxon>Syntrophobacteria</taxon>
        <taxon>Syntrophobacterales</taxon>
        <taxon>Syntrophobacteraceae</taxon>
        <taxon>Desulforhabdus</taxon>
    </lineage>
</organism>
<reference evidence="1" key="1">
    <citation type="submission" date="2022-12" db="EMBL/GenBank/DDBJ databases">
        <title>Reference genome sequencing for broad-spectrum identification of bacterial and archaeal isolates by mass spectrometry.</title>
        <authorList>
            <person name="Sekiguchi Y."/>
            <person name="Tourlousse D.M."/>
        </authorList>
    </citation>
    <scope>NUCLEOTIDE SEQUENCE</scope>
    <source>
        <strain evidence="1">ASRB1</strain>
    </source>
</reference>
<dbReference type="RefSeq" id="WP_281796875.1">
    <property type="nucleotide sequence ID" value="NZ_BSDR01000001.1"/>
</dbReference>
<name>A0A9W6FX48_9BACT</name>
<evidence type="ECO:0008006" key="3">
    <source>
        <dbReference type="Google" id="ProtNLM"/>
    </source>
</evidence>
<dbReference type="Proteomes" id="UP001144372">
    <property type="component" value="Unassembled WGS sequence"/>
</dbReference>
<sequence>MAKKKVKLLVPFESLVQSIAELSIEDKRRLWAFLEDELARMEEETWEQDPAVRAEIEEARAAYAAGDYMTINEYIAGKCEKG</sequence>
<dbReference type="EMBL" id="BSDR01000001">
    <property type="protein sequence ID" value="GLI36438.1"/>
    <property type="molecule type" value="Genomic_DNA"/>
</dbReference>
<dbReference type="AlphaFoldDB" id="A0A9W6FX48"/>
<evidence type="ECO:0000313" key="1">
    <source>
        <dbReference type="EMBL" id="GLI36438.1"/>
    </source>
</evidence>
<protein>
    <recommendedName>
        <fullName evidence="3">Addiction module protein</fullName>
    </recommendedName>
</protein>